<evidence type="ECO:0008006" key="4">
    <source>
        <dbReference type="Google" id="ProtNLM"/>
    </source>
</evidence>
<dbReference type="CDD" id="cd06558">
    <property type="entry name" value="crotonase-like"/>
    <property type="match status" value="1"/>
</dbReference>
<accession>A0ABN6XS88</accession>
<dbReference type="PANTHER" id="PTHR42964:SF1">
    <property type="entry name" value="POLYKETIDE BIOSYNTHESIS ENOYL-COA HYDRATASE PKSH-RELATED"/>
    <property type="match status" value="1"/>
</dbReference>
<dbReference type="Gene3D" id="3.90.226.10">
    <property type="entry name" value="2-enoyl-CoA Hydratase, Chain A, domain 1"/>
    <property type="match status" value="1"/>
</dbReference>
<protein>
    <recommendedName>
        <fullName evidence="4">Enoyl-CoA hydratase</fullName>
    </recommendedName>
</protein>
<proteinExistence type="inferred from homology"/>
<name>A0ABN6XS88_9MICO</name>
<gene>
    <name evidence="2" type="ORF">GCM10025867_01180</name>
</gene>
<dbReference type="InterPro" id="IPR051683">
    <property type="entry name" value="Enoyl-CoA_Hydratase/Isomerase"/>
</dbReference>
<dbReference type="PANTHER" id="PTHR42964">
    <property type="entry name" value="ENOYL-COA HYDRATASE"/>
    <property type="match status" value="1"/>
</dbReference>
<evidence type="ECO:0000256" key="1">
    <source>
        <dbReference type="ARBA" id="ARBA00005254"/>
    </source>
</evidence>
<sequence>MTAYDTVIIDDSGPVRVLTLDRPTVMNAVNDALGAELEIAVDEFEARDDLRVMVVTGAGGNFCTGLDLTAFAATGSVPRGRRGFGG</sequence>
<dbReference type="Proteomes" id="UP001321486">
    <property type="component" value="Chromosome"/>
</dbReference>
<dbReference type="Pfam" id="PF00378">
    <property type="entry name" value="ECH_1"/>
    <property type="match status" value="1"/>
</dbReference>
<evidence type="ECO:0000313" key="2">
    <source>
        <dbReference type="EMBL" id="BDZ47877.1"/>
    </source>
</evidence>
<comment type="similarity">
    <text evidence="1">Belongs to the enoyl-CoA hydratase/isomerase family.</text>
</comment>
<reference evidence="3" key="1">
    <citation type="journal article" date="2019" name="Int. J. Syst. Evol. Microbiol.">
        <title>The Global Catalogue of Microorganisms (GCM) 10K type strain sequencing project: providing services to taxonomists for standard genome sequencing and annotation.</title>
        <authorList>
            <consortium name="The Broad Institute Genomics Platform"/>
            <consortium name="The Broad Institute Genome Sequencing Center for Infectious Disease"/>
            <person name="Wu L."/>
            <person name="Ma J."/>
        </authorList>
    </citation>
    <scope>NUCLEOTIDE SEQUENCE [LARGE SCALE GENOMIC DNA]</scope>
    <source>
        <strain evidence="3">NBRC 108728</strain>
    </source>
</reference>
<dbReference type="SUPFAM" id="SSF52096">
    <property type="entry name" value="ClpP/crotonase"/>
    <property type="match status" value="1"/>
</dbReference>
<dbReference type="EMBL" id="AP027732">
    <property type="protein sequence ID" value="BDZ47877.1"/>
    <property type="molecule type" value="Genomic_DNA"/>
</dbReference>
<evidence type="ECO:0000313" key="3">
    <source>
        <dbReference type="Proteomes" id="UP001321486"/>
    </source>
</evidence>
<organism evidence="2 3">
    <name type="scientific">Frondihabitans sucicola</name>
    <dbReference type="NCBI Taxonomy" id="1268041"/>
    <lineage>
        <taxon>Bacteria</taxon>
        <taxon>Bacillati</taxon>
        <taxon>Actinomycetota</taxon>
        <taxon>Actinomycetes</taxon>
        <taxon>Micrococcales</taxon>
        <taxon>Microbacteriaceae</taxon>
        <taxon>Frondihabitans</taxon>
    </lineage>
</organism>
<dbReference type="InterPro" id="IPR001753">
    <property type="entry name" value="Enoyl-CoA_hydra/iso"/>
</dbReference>
<keyword evidence="3" id="KW-1185">Reference proteome</keyword>
<dbReference type="InterPro" id="IPR029045">
    <property type="entry name" value="ClpP/crotonase-like_dom_sf"/>
</dbReference>